<evidence type="ECO:0000259" key="1">
    <source>
        <dbReference type="Pfam" id="PF06114"/>
    </source>
</evidence>
<sequence>MAPDRNSAAVTAQVKAMLRVLGQQRPDSVERLCADALAELEGWPEIRVRLVDEHVGAGGCSVAGSYGDDADPPELRVARSASHRRCQFTVLHELGHHLQNTSFELAENLLTAADWVEDAACDRFAARILLPDELVAACFAEATPTAGDVVRLYQASTASRAACVVRAAEHLRSPGAVVLYDAAGIVSFAAAQGVYPPARGSDQVHTALVAAALRGLDRADGAAVTVDATTIRYRTHDHGPLYGQAAWCDGYLVAVLVEHHAPWEPFSPTRSPAEFRSAASADCAICDETFPATDVCAACGEPRCPSGHCACTQRRERRCDRCFLSWGMSRFPDGGTTCIDCL</sequence>
<accession>A0A919MPF0</accession>
<dbReference type="Gene3D" id="1.10.10.2910">
    <property type="match status" value="1"/>
</dbReference>
<dbReference type="InterPro" id="IPR010359">
    <property type="entry name" value="IrrE_HExxH"/>
</dbReference>
<comment type="caution">
    <text evidence="2">The sequence shown here is derived from an EMBL/GenBank/DDBJ whole genome shotgun (WGS) entry which is preliminary data.</text>
</comment>
<dbReference type="AlphaFoldDB" id="A0A919MPF0"/>
<proteinExistence type="predicted"/>
<protein>
    <recommendedName>
        <fullName evidence="1">IrrE N-terminal-like domain-containing protein</fullName>
    </recommendedName>
</protein>
<dbReference type="EMBL" id="BOMQ01000071">
    <property type="protein sequence ID" value="GIE52536.1"/>
    <property type="molecule type" value="Genomic_DNA"/>
</dbReference>
<evidence type="ECO:0000313" key="2">
    <source>
        <dbReference type="EMBL" id="GIE52536.1"/>
    </source>
</evidence>
<keyword evidence="3" id="KW-1185">Reference proteome</keyword>
<feature type="domain" description="IrrE N-terminal-like" evidence="1">
    <location>
        <begin position="69"/>
        <end position="157"/>
    </location>
</feature>
<dbReference type="RefSeq" id="WP_203774084.1">
    <property type="nucleotide sequence ID" value="NZ_BAAAYJ010000087.1"/>
</dbReference>
<dbReference type="Proteomes" id="UP000647172">
    <property type="component" value="Unassembled WGS sequence"/>
</dbReference>
<organism evidence="2 3">
    <name type="scientific">Actinoplanes nipponensis</name>
    <dbReference type="NCBI Taxonomy" id="135950"/>
    <lineage>
        <taxon>Bacteria</taxon>
        <taxon>Bacillati</taxon>
        <taxon>Actinomycetota</taxon>
        <taxon>Actinomycetes</taxon>
        <taxon>Micromonosporales</taxon>
        <taxon>Micromonosporaceae</taxon>
        <taxon>Actinoplanes</taxon>
    </lineage>
</organism>
<dbReference type="Pfam" id="PF06114">
    <property type="entry name" value="Peptidase_M78"/>
    <property type="match status" value="1"/>
</dbReference>
<reference evidence="2" key="1">
    <citation type="submission" date="2021-01" db="EMBL/GenBank/DDBJ databases">
        <title>Whole genome shotgun sequence of Actinoplanes nipponensis NBRC 14063.</title>
        <authorList>
            <person name="Komaki H."/>
            <person name="Tamura T."/>
        </authorList>
    </citation>
    <scope>NUCLEOTIDE SEQUENCE</scope>
    <source>
        <strain evidence="2">NBRC 14063</strain>
    </source>
</reference>
<evidence type="ECO:0000313" key="3">
    <source>
        <dbReference type="Proteomes" id="UP000647172"/>
    </source>
</evidence>
<gene>
    <name evidence="2" type="ORF">Ani05nite_60700</name>
</gene>
<name>A0A919MPF0_9ACTN</name>